<proteinExistence type="predicted"/>
<evidence type="ECO:0000313" key="1">
    <source>
        <dbReference type="EMBL" id="ANO50077.1"/>
    </source>
</evidence>
<dbReference type="EMBL" id="CP016268">
    <property type="protein sequence ID" value="ANO50077.1"/>
    <property type="molecule type" value="Genomic_DNA"/>
</dbReference>
<gene>
    <name evidence="1" type="ORF">BA177_01540</name>
</gene>
<dbReference type="KEGG" id="woc:BA177_01540"/>
<keyword evidence="2" id="KW-1185">Reference proteome</keyword>
<organism evidence="1 2">
    <name type="scientific">Woeseia oceani</name>
    <dbReference type="NCBI Taxonomy" id="1548547"/>
    <lineage>
        <taxon>Bacteria</taxon>
        <taxon>Pseudomonadati</taxon>
        <taxon>Pseudomonadota</taxon>
        <taxon>Gammaproteobacteria</taxon>
        <taxon>Woeseiales</taxon>
        <taxon>Woeseiaceae</taxon>
        <taxon>Woeseia</taxon>
    </lineage>
</organism>
<reference evidence="1 2" key="1">
    <citation type="submission" date="2016-06" db="EMBL/GenBank/DDBJ databases">
        <title>Complete genome sequence of a deep-branching marine Gamma Proteobacterium Woeseia oceani type strain XK5.</title>
        <authorList>
            <person name="Mu D."/>
            <person name="Du Z."/>
        </authorList>
    </citation>
    <scope>NUCLEOTIDE SEQUENCE [LARGE SCALE GENOMIC DNA]</scope>
    <source>
        <strain evidence="1 2">XK5</strain>
    </source>
</reference>
<dbReference type="Proteomes" id="UP000092695">
    <property type="component" value="Chromosome"/>
</dbReference>
<evidence type="ECO:0000313" key="2">
    <source>
        <dbReference type="Proteomes" id="UP000092695"/>
    </source>
</evidence>
<dbReference type="AlphaFoldDB" id="A0A193LC42"/>
<protein>
    <submittedName>
        <fullName evidence="1">Uncharacterized protein</fullName>
    </submittedName>
</protein>
<sequence>MWLEEEGEFYVPDFLSDGEHKIDPALFAAAEEHARFLREAEGYIDEAMHLADVLRAAMGDAGDRRAMQVDTVLAIVREKLTEAHARLDDYDSKHLNLFIACASQQKK</sequence>
<name>A0A193LC42_9GAMM</name>
<accession>A0A193LC42</accession>